<dbReference type="SUPFAM" id="SSF55811">
    <property type="entry name" value="Nudix"/>
    <property type="match status" value="1"/>
</dbReference>
<sequence length="147" mass="16001">MRHCVRAVLLTPDGALLLIKRIRAGVAPYWVTVGGGIEPADAGPEDALRREVREEIAGEAVIGRLLCTIAADGERQDFYLATVGTWNFEDRTGPEFGQEGRGEYLLEEIPLTAEALDAIDLRPREFATVLREAVGRGEIPGSALAMR</sequence>
<dbReference type="CDD" id="cd04669">
    <property type="entry name" value="NUDIX_Hydrolase"/>
    <property type="match status" value="1"/>
</dbReference>
<feature type="domain" description="Nudix hydrolase" evidence="1">
    <location>
        <begin position="1"/>
        <end position="125"/>
    </location>
</feature>
<evidence type="ECO:0000313" key="2">
    <source>
        <dbReference type="EMBL" id="MQY05395.1"/>
    </source>
</evidence>
<dbReference type="EMBL" id="WEGH01000002">
    <property type="protein sequence ID" value="MQY05395.1"/>
    <property type="molecule type" value="Genomic_DNA"/>
</dbReference>
<dbReference type="InterPro" id="IPR015797">
    <property type="entry name" value="NUDIX_hydrolase-like_dom_sf"/>
</dbReference>
<comment type="caution">
    <text evidence="2">The sequence shown here is derived from an EMBL/GenBank/DDBJ whole genome shotgun (WGS) entry which is preliminary data.</text>
</comment>
<dbReference type="InterPro" id="IPR000086">
    <property type="entry name" value="NUDIX_hydrolase_dom"/>
</dbReference>
<gene>
    <name evidence="2" type="ORF">ACRB68_34690</name>
</gene>
<proteinExistence type="predicted"/>
<keyword evidence="3" id="KW-1185">Reference proteome</keyword>
<evidence type="ECO:0000313" key="3">
    <source>
        <dbReference type="Proteomes" id="UP000487268"/>
    </source>
</evidence>
<dbReference type="Gene3D" id="3.90.79.10">
    <property type="entry name" value="Nucleoside Triphosphate Pyrophosphohydrolase"/>
    <property type="match status" value="1"/>
</dbReference>
<accession>A0A7K0BW45</accession>
<dbReference type="RefSeq" id="WP_328594324.1">
    <property type="nucleotide sequence ID" value="NZ_WEGH01000002.1"/>
</dbReference>
<dbReference type="PROSITE" id="PS51462">
    <property type="entry name" value="NUDIX"/>
    <property type="match status" value="1"/>
</dbReference>
<organism evidence="2 3">
    <name type="scientific">Actinomadura macrotermitis</name>
    <dbReference type="NCBI Taxonomy" id="2585200"/>
    <lineage>
        <taxon>Bacteria</taxon>
        <taxon>Bacillati</taxon>
        <taxon>Actinomycetota</taxon>
        <taxon>Actinomycetes</taxon>
        <taxon>Streptosporangiales</taxon>
        <taxon>Thermomonosporaceae</taxon>
        <taxon>Actinomadura</taxon>
    </lineage>
</organism>
<dbReference type="Proteomes" id="UP000487268">
    <property type="component" value="Unassembled WGS sequence"/>
</dbReference>
<dbReference type="AlphaFoldDB" id="A0A7K0BW45"/>
<dbReference type="Pfam" id="PF00293">
    <property type="entry name" value="NUDIX"/>
    <property type="match status" value="1"/>
</dbReference>
<name>A0A7K0BW45_9ACTN</name>
<reference evidence="2 3" key="1">
    <citation type="submission" date="2019-10" db="EMBL/GenBank/DDBJ databases">
        <title>Actinomadura rubteroloni sp. nov. and Actinomadura macrotermitis sp. nov., isolated from the gut of fungus growing-termite Macrotermes natalensis.</title>
        <authorList>
            <person name="Benndorf R."/>
            <person name="Martin K."/>
            <person name="Kuefner M."/>
            <person name="De Beer W."/>
            <person name="Kaster A.-K."/>
            <person name="Vollmers J."/>
            <person name="Poulsen M."/>
            <person name="Beemelmanns C."/>
        </authorList>
    </citation>
    <scope>NUCLEOTIDE SEQUENCE [LARGE SCALE GENOMIC DNA]</scope>
    <source>
        <strain evidence="2 3">RB68</strain>
    </source>
</reference>
<evidence type="ECO:0000259" key="1">
    <source>
        <dbReference type="PROSITE" id="PS51462"/>
    </source>
</evidence>
<protein>
    <recommendedName>
        <fullName evidence="1">Nudix hydrolase domain-containing protein</fullName>
    </recommendedName>
</protein>